<accession>F8FMB5</accession>
<evidence type="ECO:0000313" key="4">
    <source>
        <dbReference type="EMBL" id="AEI38923.1"/>
    </source>
</evidence>
<dbReference type="GO" id="GO:0016747">
    <property type="term" value="F:acyltransferase activity, transferring groups other than amino-acyl groups"/>
    <property type="evidence" value="ECO:0007669"/>
    <property type="project" value="InterPro"/>
</dbReference>
<dbReference type="KEGG" id="pms:KNP414_00298"/>
<organism evidence="4 5">
    <name type="scientific">Paenibacillus mucilaginosus (strain KNP414)</name>
    <dbReference type="NCBI Taxonomy" id="1036673"/>
    <lineage>
        <taxon>Bacteria</taxon>
        <taxon>Bacillati</taxon>
        <taxon>Bacillota</taxon>
        <taxon>Bacilli</taxon>
        <taxon>Bacillales</taxon>
        <taxon>Paenibacillaceae</taxon>
        <taxon>Paenibacillus</taxon>
    </lineage>
</organism>
<dbReference type="Proteomes" id="UP000006620">
    <property type="component" value="Chromosome"/>
</dbReference>
<dbReference type="PANTHER" id="PTHR43420:SF44">
    <property type="entry name" value="ACETYLTRANSFERASE YPEA"/>
    <property type="match status" value="1"/>
</dbReference>
<dbReference type="EMBL" id="CP002869">
    <property type="protein sequence ID" value="AEI38923.1"/>
    <property type="molecule type" value="Genomic_DNA"/>
</dbReference>
<evidence type="ECO:0000313" key="5">
    <source>
        <dbReference type="Proteomes" id="UP000006620"/>
    </source>
</evidence>
<dbReference type="Pfam" id="PF24553">
    <property type="entry name" value="Rv0428c_C"/>
    <property type="match status" value="1"/>
</dbReference>
<evidence type="ECO:0000259" key="3">
    <source>
        <dbReference type="PROSITE" id="PS51186"/>
    </source>
</evidence>
<sequence>MSEIRYYEEWAMNAWPCLQTRAVDGWLLRWADGYTKRANSVQPLYPAHLPLGQKIREAEAFYRRLELPVIFKMTEASEPAGLDAELENRGYALMEPVSIQTLRFGENGLPQPAHGEIELSPGLKEEWLSSFLAMSPSHAPHKETIRRLFAQPLSDCCFAALKVNGETAACGLSVLHGGEAGLFDIVTGPAYRRRGYGEALILHLLHWGRERGARGAFLQVLAENEPAVRLYAKLGFTERFRQWYRVKQEVRD</sequence>
<protein>
    <submittedName>
        <fullName evidence="4">GCN5-related N-acetyltransferase</fullName>
    </submittedName>
</protein>
<dbReference type="CDD" id="cd04301">
    <property type="entry name" value="NAT_SF"/>
    <property type="match status" value="1"/>
</dbReference>
<dbReference type="HOGENOM" id="CLU_048109_0_1_9"/>
<dbReference type="InterPro" id="IPR050680">
    <property type="entry name" value="YpeA/RimI_acetyltransf"/>
</dbReference>
<dbReference type="InterPro" id="IPR016181">
    <property type="entry name" value="Acyl_CoA_acyltransferase"/>
</dbReference>
<dbReference type="PATRIC" id="fig|1036673.3.peg.256"/>
<proteinExistence type="predicted"/>
<name>F8FMB5_PAEMK</name>
<evidence type="ECO:0000256" key="1">
    <source>
        <dbReference type="ARBA" id="ARBA00022679"/>
    </source>
</evidence>
<dbReference type="SUPFAM" id="SSF55729">
    <property type="entry name" value="Acyl-CoA N-acyltransferases (Nat)"/>
    <property type="match status" value="1"/>
</dbReference>
<dbReference type="InterPro" id="IPR000182">
    <property type="entry name" value="GNAT_dom"/>
</dbReference>
<dbReference type="Gene3D" id="3.40.630.30">
    <property type="match status" value="1"/>
</dbReference>
<dbReference type="InterPro" id="IPR056935">
    <property type="entry name" value="Rv0428c-like_C"/>
</dbReference>
<reference evidence="4 5" key="2">
    <citation type="journal article" date="2013" name="Genome Announc.">
        <title>Genome Sequence of Growth-Improving Paenibacillus mucilaginosus Strain KNP414.</title>
        <authorList>
            <person name="Lu J.J."/>
            <person name="Wang J.F."/>
            <person name="Hu X.F."/>
        </authorList>
    </citation>
    <scope>NUCLEOTIDE SEQUENCE [LARGE SCALE GENOMIC DNA]</scope>
    <source>
        <strain evidence="4 5">KNP414</strain>
    </source>
</reference>
<keyword evidence="2" id="KW-0012">Acyltransferase</keyword>
<feature type="domain" description="N-acetyltransferase" evidence="3">
    <location>
        <begin position="117"/>
        <end position="252"/>
    </location>
</feature>
<reference evidence="5" key="1">
    <citation type="submission" date="2011-06" db="EMBL/GenBank/DDBJ databases">
        <title>Complete genome sequence of Paenibacillus mucilaginosus KNP414.</title>
        <authorList>
            <person name="Wang J."/>
            <person name="Hu S."/>
            <person name="Hu X."/>
            <person name="Zhang B."/>
            <person name="Dong D."/>
            <person name="Zhang S."/>
            <person name="Zhao K."/>
            <person name="Wu D."/>
        </authorList>
    </citation>
    <scope>NUCLEOTIDE SEQUENCE [LARGE SCALE GENOMIC DNA]</scope>
    <source>
        <strain evidence="5">KNP414</strain>
    </source>
</reference>
<dbReference type="PANTHER" id="PTHR43420">
    <property type="entry name" value="ACETYLTRANSFERASE"/>
    <property type="match status" value="1"/>
</dbReference>
<dbReference type="PROSITE" id="PS51186">
    <property type="entry name" value="GNAT"/>
    <property type="match status" value="1"/>
</dbReference>
<keyword evidence="1 4" id="KW-0808">Transferase</keyword>
<gene>
    <name evidence="4" type="ordered locus">KNP414_00298</name>
</gene>
<dbReference type="RefSeq" id="WP_013914089.1">
    <property type="nucleotide sequence ID" value="NC_015690.1"/>
</dbReference>
<evidence type="ECO:0000256" key="2">
    <source>
        <dbReference type="ARBA" id="ARBA00023315"/>
    </source>
</evidence>
<dbReference type="AlphaFoldDB" id="F8FMB5"/>